<dbReference type="InterPro" id="IPR018177">
    <property type="entry name" value="L-lactate_DH_AS"/>
</dbReference>
<dbReference type="AlphaFoldDB" id="A0A0R1ZGY7"/>
<dbReference type="UniPathway" id="UPA00554">
    <property type="reaction ID" value="UER00611"/>
</dbReference>
<evidence type="ECO:0000256" key="11">
    <source>
        <dbReference type="PIRSR" id="PIRSR000102-1"/>
    </source>
</evidence>
<keyword evidence="10" id="KW-0597">Phosphoprotein</keyword>
<keyword evidence="10" id="KW-0963">Cytoplasm</keyword>
<organism evidence="15 16">
    <name type="scientific">Ligilactobacillus araffinosus DSM 20653</name>
    <dbReference type="NCBI Taxonomy" id="1423820"/>
    <lineage>
        <taxon>Bacteria</taxon>
        <taxon>Bacillati</taxon>
        <taxon>Bacillota</taxon>
        <taxon>Bacilli</taxon>
        <taxon>Lactobacillales</taxon>
        <taxon>Lactobacillaceae</taxon>
        <taxon>Ligilactobacillus</taxon>
    </lineage>
</organism>
<feature type="binding site" evidence="10">
    <location>
        <position position="148"/>
    </location>
    <ligand>
        <name>NAD(+)</name>
        <dbReference type="ChEBI" id="CHEBI:57540"/>
    </ligand>
</feature>
<feature type="binding site" evidence="10">
    <location>
        <position position="70"/>
    </location>
    <ligand>
        <name>NAD(+)</name>
        <dbReference type="ChEBI" id="CHEBI:57540"/>
    </ligand>
</feature>
<feature type="binding site" evidence="10">
    <location>
        <position position="236"/>
    </location>
    <ligand>
        <name>substrate</name>
    </ligand>
</feature>
<dbReference type="Proteomes" id="UP000051291">
    <property type="component" value="Unassembled WGS sequence"/>
</dbReference>
<dbReference type="HAMAP" id="MF_00488">
    <property type="entry name" value="Lactate_dehydrog"/>
    <property type="match status" value="1"/>
</dbReference>
<feature type="binding site" evidence="10">
    <location>
        <begin position="125"/>
        <end position="128"/>
    </location>
    <ligand>
        <name>substrate</name>
    </ligand>
</feature>
<dbReference type="Pfam" id="PF00056">
    <property type="entry name" value="Ldh_1_N"/>
    <property type="match status" value="1"/>
</dbReference>
<feature type="binding site" evidence="10">
    <location>
        <position position="106"/>
    </location>
    <ligand>
        <name>NAD(+)</name>
        <dbReference type="ChEBI" id="CHEBI:57540"/>
    </ligand>
</feature>
<feature type="binding site" evidence="12">
    <location>
        <position position="100"/>
    </location>
    <ligand>
        <name>NAD(+)</name>
        <dbReference type="ChEBI" id="CHEBI:57540"/>
    </ligand>
</feature>
<dbReference type="GO" id="GO:0005737">
    <property type="term" value="C:cytoplasm"/>
    <property type="evidence" value="ECO:0007669"/>
    <property type="project" value="UniProtKB-SubCell"/>
</dbReference>
<dbReference type="InterPro" id="IPR022383">
    <property type="entry name" value="Lactate/malate_DH_C"/>
</dbReference>
<dbReference type="PANTHER" id="PTHR43128:SF16">
    <property type="entry name" value="L-LACTATE DEHYDROGENASE"/>
    <property type="match status" value="1"/>
</dbReference>
<dbReference type="PROSITE" id="PS00064">
    <property type="entry name" value="L_LDH"/>
    <property type="match status" value="1"/>
</dbReference>
<comment type="caution">
    <text evidence="10">Lacks conserved residue(s) required for the propagation of feature annotation.</text>
</comment>
<dbReference type="PATRIC" id="fig|1423820.4.peg.438"/>
<feature type="binding site" evidence="10">
    <location>
        <position position="93"/>
    </location>
    <ligand>
        <name>substrate</name>
    </ligand>
</feature>
<protein>
    <recommendedName>
        <fullName evidence="5 10">L-lactate dehydrogenase</fullName>
        <shortName evidence="10">L-LDH</shortName>
        <ecNumber evidence="4 10">1.1.1.27</ecNumber>
    </recommendedName>
</protein>
<dbReference type="NCBIfam" id="NF000824">
    <property type="entry name" value="PRK00066.1"/>
    <property type="match status" value="1"/>
</dbReference>
<dbReference type="InterPro" id="IPR011304">
    <property type="entry name" value="L-lactate_DH"/>
</dbReference>
<feature type="binding site" evidence="10">
    <location>
        <position position="18"/>
    </location>
    <ligand>
        <name>NAD(+)</name>
        <dbReference type="ChEBI" id="CHEBI:57540"/>
    </ligand>
</feature>
<dbReference type="STRING" id="1423820.FC64_GL000437"/>
<comment type="subcellular location">
    <subcellularLocation>
        <location evidence="10">Cytoplasm</location>
    </subcellularLocation>
</comment>
<evidence type="ECO:0000256" key="3">
    <source>
        <dbReference type="ARBA" id="ARBA00011881"/>
    </source>
</evidence>
<sequence>MANTRTSRKVAVVGVGGVGMGCAYSILNQGLVDEMVLIDVAGDKADGEARDLMDGVTYAPENCKVYHGDYSDCKDAQMVIITAGINQKPGQSRLELVGTNAKIMRSIVKEVMGSGFDGNLVIVSNPVDVLTYVAWDESGLPQNRVIGTGTSLDSTRLRMQLSNKTGVDAHDISAYIVGEHGDSEQPLWSQATIGGKPLMDWIEDGDEGVIKKDELEDIRKTVRDAAYYIIDRKKITNWGIGLSTARLVRAILENEHAILTTSAYFNGEYGLKDIYTGIPAIVGENGVERIVEMHITDEEMAGLHKSASELKEVLDSVREK</sequence>
<dbReference type="NCBIfam" id="TIGR01771">
    <property type="entry name" value="L-LDH-NAD"/>
    <property type="match status" value="1"/>
</dbReference>
<accession>A0A0R1ZGY7</accession>
<dbReference type="SUPFAM" id="SSF51735">
    <property type="entry name" value="NAD(P)-binding Rossmann-fold domains"/>
    <property type="match status" value="1"/>
</dbReference>
<dbReference type="PRINTS" id="PR00086">
    <property type="entry name" value="LLDHDRGNASE"/>
</dbReference>
<keyword evidence="6 10" id="KW-0560">Oxidoreductase</keyword>
<evidence type="ECO:0000256" key="1">
    <source>
        <dbReference type="ARBA" id="ARBA00004843"/>
    </source>
</evidence>
<dbReference type="Pfam" id="PF02866">
    <property type="entry name" value="Ldh_1_C"/>
    <property type="match status" value="1"/>
</dbReference>
<dbReference type="EMBL" id="AYYZ01000002">
    <property type="protein sequence ID" value="KRM53525.1"/>
    <property type="molecule type" value="Genomic_DNA"/>
</dbReference>
<dbReference type="Gene3D" id="3.40.50.720">
    <property type="entry name" value="NAD(P)-binding Rossmann-like Domain"/>
    <property type="match status" value="1"/>
</dbReference>
<dbReference type="GO" id="GO:0006089">
    <property type="term" value="P:lactate metabolic process"/>
    <property type="evidence" value="ECO:0007669"/>
    <property type="project" value="TreeGrafter"/>
</dbReference>
<evidence type="ECO:0000256" key="2">
    <source>
        <dbReference type="ARBA" id="ARBA00006054"/>
    </source>
</evidence>
<comment type="similarity">
    <text evidence="2 10">Belongs to the LDH/MDH superfamily. LDH family.</text>
</comment>
<feature type="binding site" evidence="12">
    <location>
        <begin position="14"/>
        <end position="19"/>
    </location>
    <ligand>
        <name>NAD(+)</name>
        <dbReference type="ChEBI" id="CHEBI:57540"/>
    </ligand>
</feature>
<evidence type="ECO:0000256" key="12">
    <source>
        <dbReference type="PIRSR" id="PIRSR000102-3"/>
    </source>
</evidence>
<evidence type="ECO:0000256" key="4">
    <source>
        <dbReference type="ARBA" id="ARBA00012967"/>
    </source>
</evidence>
<dbReference type="GO" id="GO:0004459">
    <property type="term" value="F:L-lactate dehydrogenase (NAD+) activity"/>
    <property type="evidence" value="ECO:0007669"/>
    <property type="project" value="UniProtKB-UniRule"/>
</dbReference>
<feature type="binding site" evidence="10">
    <location>
        <position position="87"/>
    </location>
    <ligand>
        <name>substrate</name>
    </ligand>
</feature>
<dbReference type="PANTHER" id="PTHR43128">
    <property type="entry name" value="L-2-HYDROXYCARBOXYLATE DEHYDROGENASE (NAD(P)(+))"/>
    <property type="match status" value="1"/>
</dbReference>
<dbReference type="InterPro" id="IPR001557">
    <property type="entry name" value="L-lactate/malate_DH"/>
</dbReference>
<dbReference type="InterPro" id="IPR036291">
    <property type="entry name" value="NAD(P)-bd_dom_sf"/>
</dbReference>
<comment type="catalytic activity">
    <reaction evidence="8 10">
        <text>(S)-lactate + NAD(+) = pyruvate + NADH + H(+)</text>
        <dbReference type="Rhea" id="RHEA:23444"/>
        <dbReference type="ChEBI" id="CHEBI:15361"/>
        <dbReference type="ChEBI" id="CHEBI:15378"/>
        <dbReference type="ChEBI" id="CHEBI:16651"/>
        <dbReference type="ChEBI" id="CHEBI:57540"/>
        <dbReference type="ChEBI" id="CHEBI:57945"/>
        <dbReference type="EC" id="1.1.1.27"/>
    </reaction>
</comment>
<comment type="caution">
    <text evidence="15">The sequence shown here is derived from an EMBL/GenBank/DDBJ whole genome shotgun (WGS) entry which is preliminary data.</text>
</comment>
<dbReference type="FunFam" id="3.40.50.720:FF:000018">
    <property type="entry name" value="Malate dehydrogenase"/>
    <property type="match status" value="1"/>
</dbReference>
<dbReference type="CDD" id="cd05291">
    <property type="entry name" value="HicDH_like"/>
    <property type="match status" value="1"/>
</dbReference>
<feature type="modified residue" description="Phosphotyrosine" evidence="10">
    <location>
        <position position="227"/>
    </location>
</feature>
<evidence type="ECO:0000256" key="5">
    <source>
        <dbReference type="ARBA" id="ARBA00016495"/>
    </source>
</evidence>
<evidence type="ECO:0000259" key="13">
    <source>
        <dbReference type="Pfam" id="PF00056"/>
    </source>
</evidence>
<evidence type="ECO:0000256" key="8">
    <source>
        <dbReference type="ARBA" id="ARBA00049258"/>
    </source>
</evidence>
<evidence type="ECO:0000256" key="7">
    <source>
        <dbReference type="ARBA" id="ARBA00023027"/>
    </source>
</evidence>
<evidence type="ECO:0000256" key="10">
    <source>
        <dbReference type="HAMAP-Rule" id="MF_00488"/>
    </source>
</evidence>
<feature type="binding site" evidence="10 12">
    <location>
        <position position="39"/>
    </location>
    <ligand>
        <name>NAD(+)</name>
        <dbReference type="ChEBI" id="CHEBI:57540"/>
    </ligand>
</feature>
<evidence type="ECO:0000256" key="9">
    <source>
        <dbReference type="ARBA" id="ARBA00056904"/>
    </source>
</evidence>
<comment type="subunit">
    <text evidence="3 10">Homotetramer.</text>
</comment>
<evidence type="ECO:0000256" key="6">
    <source>
        <dbReference type="ARBA" id="ARBA00023002"/>
    </source>
</evidence>
<dbReference type="NCBIfam" id="NF004863">
    <property type="entry name" value="PRK06223.1"/>
    <property type="match status" value="1"/>
</dbReference>
<evidence type="ECO:0000259" key="14">
    <source>
        <dbReference type="Pfam" id="PF02866"/>
    </source>
</evidence>
<feature type="binding site" evidence="10 12">
    <location>
        <begin position="123"/>
        <end position="125"/>
    </location>
    <ligand>
        <name>NAD(+)</name>
        <dbReference type="ChEBI" id="CHEBI:57540"/>
    </ligand>
</feature>
<dbReference type="InterPro" id="IPR001236">
    <property type="entry name" value="Lactate/malate_DH_N"/>
</dbReference>
<dbReference type="InterPro" id="IPR015955">
    <property type="entry name" value="Lactate_DH/Glyco_Ohase_4_C"/>
</dbReference>
<feature type="domain" description="Lactate/malate dehydrogenase C-terminal" evidence="14">
    <location>
        <begin position="150"/>
        <end position="319"/>
    </location>
</feature>
<feature type="binding site" evidence="10">
    <location>
        <position position="44"/>
    </location>
    <ligand>
        <name>NAD(+)</name>
        <dbReference type="ChEBI" id="CHEBI:57540"/>
    </ligand>
</feature>
<dbReference type="RefSeq" id="WP_057906030.1">
    <property type="nucleotide sequence ID" value="NZ_AYYZ01000002.1"/>
</dbReference>
<keyword evidence="16" id="KW-1185">Reference proteome</keyword>
<dbReference type="Gene3D" id="3.90.110.10">
    <property type="entry name" value="Lactate dehydrogenase/glycoside hydrolase, family 4, C-terminal"/>
    <property type="match status" value="1"/>
</dbReference>
<name>A0A0R1ZGY7_9LACO</name>
<feature type="binding site" evidence="10">
    <location>
        <begin position="153"/>
        <end position="156"/>
    </location>
    <ligand>
        <name>substrate</name>
    </ligand>
</feature>
<dbReference type="GO" id="GO:0006096">
    <property type="term" value="P:glycolytic process"/>
    <property type="evidence" value="ECO:0007669"/>
    <property type="project" value="UniProtKB-UniRule"/>
</dbReference>
<dbReference type="PROSITE" id="PS51257">
    <property type="entry name" value="PROKAR_LIPOPROTEIN"/>
    <property type="match status" value="1"/>
</dbReference>
<comment type="function">
    <text evidence="9 10">Catalyzes the conversion of lactate to pyruvate.</text>
</comment>
<dbReference type="EC" id="1.1.1.27" evidence="4 10"/>
<gene>
    <name evidence="10" type="primary">ldh</name>
    <name evidence="15" type="ORF">FC64_GL000437</name>
</gene>
<dbReference type="PIRSF" id="PIRSF000102">
    <property type="entry name" value="Lac_mal_DH"/>
    <property type="match status" value="1"/>
</dbReference>
<proteinExistence type="inferred from homology"/>
<comment type="pathway">
    <text evidence="1 10">Fermentation; pyruvate fermentation to lactate; (S)-lactate from pyruvate: step 1/1.</text>
</comment>
<keyword evidence="7 10" id="KW-0520">NAD</keyword>
<dbReference type="SUPFAM" id="SSF56327">
    <property type="entry name" value="LDH C-terminal domain-like"/>
    <property type="match status" value="1"/>
</dbReference>
<feature type="active site" description="Proton acceptor" evidence="10 11">
    <location>
        <position position="180"/>
    </location>
</feature>
<reference evidence="15 16" key="1">
    <citation type="journal article" date="2015" name="Genome Announc.">
        <title>Expanding the biotechnology potential of lactobacilli through comparative genomics of 213 strains and associated genera.</title>
        <authorList>
            <person name="Sun Z."/>
            <person name="Harris H.M."/>
            <person name="McCann A."/>
            <person name="Guo C."/>
            <person name="Argimon S."/>
            <person name="Zhang W."/>
            <person name="Yang X."/>
            <person name="Jeffery I.B."/>
            <person name="Cooney J.C."/>
            <person name="Kagawa T.F."/>
            <person name="Liu W."/>
            <person name="Song Y."/>
            <person name="Salvetti E."/>
            <person name="Wrobel A."/>
            <person name="Rasinkangas P."/>
            <person name="Parkhill J."/>
            <person name="Rea M.C."/>
            <person name="O'Sullivan O."/>
            <person name="Ritari J."/>
            <person name="Douillard F.P."/>
            <person name="Paul Ross R."/>
            <person name="Yang R."/>
            <person name="Briner A.E."/>
            <person name="Felis G.E."/>
            <person name="de Vos W.M."/>
            <person name="Barrangou R."/>
            <person name="Klaenhammer T.R."/>
            <person name="Caufield P.W."/>
            <person name="Cui Y."/>
            <person name="Zhang H."/>
            <person name="O'Toole P.W."/>
        </authorList>
    </citation>
    <scope>NUCLEOTIDE SEQUENCE [LARGE SCALE GENOMIC DNA]</scope>
    <source>
        <strain evidence="15 16">DSM 20653</strain>
    </source>
</reference>
<feature type="domain" description="Lactate/malate dehydrogenase N-terminal" evidence="13">
    <location>
        <begin position="9"/>
        <end position="147"/>
    </location>
</feature>
<evidence type="ECO:0000313" key="16">
    <source>
        <dbReference type="Proteomes" id="UP000051291"/>
    </source>
</evidence>
<evidence type="ECO:0000313" key="15">
    <source>
        <dbReference type="EMBL" id="KRM53525.1"/>
    </source>
</evidence>